<sequence>MENFHCKEVFSETMVTESKLLKHANEVYTIGACRLFEKQFMKFPNYCQELVGSSNFGDVGKVSKNDIVNYSAWRREMLRRFSDLISTSELNINARECIEEGFRMLKDKIAYEVGHYYVDDLDNEVGSSKIKDPVGRHAKGERNIRKKSIVEIKCNQARVVSDVICMTNVYVYICVPTFIVISADFYR</sequence>
<gene>
    <name evidence="1" type="ORF">M9H77_07310</name>
</gene>
<dbReference type="Proteomes" id="UP001060085">
    <property type="component" value="Linkage Group LG02"/>
</dbReference>
<dbReference type="EMBL" id="CM044702">
    <property type="protein sequence ID" value="KAI5676360.1"/>
    <property type="molecule type" value="Genomic_DNA"/>
</dbReference>
<evidence type="ECO:0000313" key="2">
    <source>
        <dbReference type="Proteomes" id="UP001060085"/>
    </source>
</evidence>
<name>A0ACC0BUK9_CATRO</name>
<accession>A0ACC0BUK9</accession>
<protein>
    <submittedName>
        <fullName evidence="1">Uncharacterized protein</fullName>
    </submittedName>
</protein>
<reference evidence="2" key="1">
    <citation type="journal article" date="2023" name="Nat. Plants">
        <title>Single-cell RNA sequencing provides a high-resolution roadmap for understanding the multicellular compartmentation of specialized metabolism.</title>
        <authorList>
            <person name="Sun S."/>
            <person name="Shen X."/>
            <person name="Li Y."/>
            <person name="Li Y."/>
            <person name="Wang S."/>
            <person name="Li R."/>
            <person name="Zhang H."/>
            <person name="Shen G."/>
            <person name="Guo B."/>
            <person name="Wei J."/>
            <person name="Xu J."/>
            <person name="St-Pierre B."/>
            <person name="Chen S."/>
            <person name="Sun C."/>
        </authorList>
    </citation>
    <scope>NUCLEOTIDE SEQUENCE [LARGE SCALE GENOMIC DNA]</scope>
</reference>
<organism evidence="1 2">
    <name type="scientific">Catharanthus roseus</name>
    <name type="common">Madagascar periwinkle</name>
    <name type="synonym">Vinca rosea</name>
    <dbReference type="NCBI Taxonomy" id="4058"/>
    <lineage>
        <taxon>Eukaryota</taxon>
        <taxon>Viridiplantae</taxon>
        <taxon>Streptophyta</taxon>
        <taxon>Embryophyta</taxon>
        <taxon>Tracheophyta</taxon>
        <taxon>Spermatophyta</taxon>
        <taxon>Magnoliopsida</taxon>
        <taxon>eudicotyledons</taxon>
        <taxon>Gunneridae</taxon>
        <taxon>Pentapetalae</taxon>
        <taxon>asterids</taxon>
        <taxon>lamiids</taxon>
        <taxon>Gentianales</taxon>
        <taxon>Apocynaceae</taxon>
        <taxon>Rauvolfioideae</taxon>
        <taxon>Vinceae</taxon>
        <taxon>Catharanthinae</taxon>
        <taxon>Catharanthus</taxon>
    </lineage>
</organism>
<evidence type="ECO:0000313" key="1">
    <source>
        <dbReference type="EMBL" id="KAI5676360.1"/>
    </source>
</evidence>
<comment type="caution">
    <text evidence="1">The sequence shown here is derived from an EMBL/GenBank/DDBJ whole genome shotgun (WGS) entry which is preliminary data.</text>
</comment>
<proteinExistence type="predicted"/>
<keyword evidence="2" id="KW-1185">Reference proteome</keyword>